<dbReference type="Gene3D" id="1.20.1070.10">
    <property type="entry name" value="Rhodopsin 7-helix transmembrane proteins"/>
    <property type="match status" value="1"/>
</dbReference>
<dbReference type="GO" id="GO:0035240">
    <property type="term" value="F:dopamine binding"/>
    <property type="evidence" value="ECO:0007669"/>
    <property type="project" value="InterPro"/>
</dbReference>
<dbReference type="GO" id="GO:0072545">
    <property type="term" value="F:L-tyrosine binding"/>
    <property type="evidence" value="ECO:0007669"/>
    <property type="project" value="InterPro"/>
</dbReference>
<dbReference type="AlphaFoldDB" id="A0A8T2K0R8"/>
<keyword evidence="3" id="KW-1185">Reference proteome</keyword>
<keyword evidence="1" id="KW-0472">Membrane</keyword>
<keyword evidence="1" id="KW-0812">Transmembrane</keyword>
<evidence type="ECO:0000256" key="1">
    <source>
        <dbReference type="SAM" id="Phobius"/>
    </source>
</evidence>
<dbReference type="PANTHER" id="PTHR15177">
    <property type="entry name" value="G-PROTEIN COUPLED RECEPTOR 143"/>
    <property type="match status" value="1"/>
</dbReference>
<dbReference type="InterPro" id="IPR001414">
    <property type="entry name" value="GPR143"/>
</dbReference>
<feature type="transmembrane region" description="Helical" evidence="1">
    <location>
        <begin position="270"/>
        <end position="294"/>
    </location>
</feature>
<feature type="transmembrane region" description="Helical" evidence="1">
    <location>
        <begin position="28"/>
        <end position="53"/>
    </location>
</feature>
<keyword evidence="1" id="KW-1133">Transmembrane helix</keyword>
<comment type="caution">
    <text evidence="2">The sequence shown here is derived from an EMBL/GenBank/DDBJ whole genome shotgun (WGS) entry which is preliminary data.</text>
</comment>
<accession>A0A8T2K0R8</accession>
<evidence type="ECO:0000313" key="2">
    <source>
        <dbReference type="EMBL" id="KAG8448251.1"/>
    </source>
</evidence>
<feature type="transmembrane region" description="Helical" evidence="1">
    <location>
        <begin position="65"/>
        <end position="85"/>
    </location>
</feature>
<reference evidence="2" key="1">
    <citation type="thesis" date="2020" institute="ProQuest LLC" country="789 East Eisenhower Parkway, Ann Arbor, MI, USA">
        <title>Comparative Genomics and Chromosome Evolution.</title>
        <authorList>
            <person name="Mudd A.B."/>
        </authorList>
    </citation>
    <scope>NUCLEOTIDE SEQUENCE</scope>
    <source>
        <strain evidence="2">Female2</strain>
        <tissue evidence="2">Blood</tissue>
    </source>
</reference>
<evidence type="ECO:0008006" key="4">
    <source>
        <dbReference type="Google" id="ProtNLM"/>
    </source>
</evidence>
<dbReference type="Proteomes" id="UP000812440">
    <property type="component" value="Chromosome 8_10"/>
</dbReference>
<feature type="transmembrane region" description="Helical" evidence="1">
    <location>
        <begin position="184"/>
        <end position="201"/>
    </location>
</feature>
<proteinExistence type="predicted"/>
<feature type="transmembrane region" description="Helical" evidence="1">
    <location>
        <begin position="234"/>
        <end position="258"/>
    </location>
</feature>
<evidence type="ECO:0000313" key="3">
    <source>
        <dbReference type="Proteomes" id="UP000812440"/>
    </source>
</evidence>
<dbReference type="Pfam" id="PF02101">
    <property type="entry name" value="Ocular_alb"/>
    <property type="match status" value="1"/>
</dbReference>
<protein>
    <recommendedName>
        <fullName evidence="4">G-protein coupled receptors family 2 profile 2 domain-containing protein</fullName>
    </recommendedName>
</protein>
<dbReference type="GO" id="GO:0050848">
    <property type="term" value="P:regulation of calcium-mediated signaling"/>
    <property type="evidence" value="ECO:0007669"/>
    <property type="project" value="TreeGrafter"/>
</dbReference>
<dbReference type="PANTHER" id="PTHR15177:SF3">
    <property type="entry name" value="LOC100144286 PROTEIN"/>
    <property type="match status" value="1"/>
</dbReference>
<sequence length="386" mass="43541">MATVRLTRMCCQVTDLGTSLIMGFRPEIFHGLIVCSAAIGITVMGICYYCSYAKKDQQSTRMGKTLNVASFLGTSGLLLRSIIFLSAPDFFPNQSAVFSHIVCVMISTWIHYFYSVLFWAFFCYSLEVVQLFSPSPNRFRELYTFICWCVPSLLCLQGFLMLVISSGPENRCDSAQGFVLFHDIVIYIPFLLALVGSPFLLKHAMSKVPAVLKMQCGIYTSSERFRKQNLCRKCLQICSIFIGCWICNILCDFLLFLLEIQDGEETYPQIRVAALTTWVVMGIMNPMFCCLNYLAFFEWRISGGGNHSTIHARAEIFSDPGSREDHTVFLEKQHLLSKGPPYTTQMMTLPKTSQMIDLGVYVGFGCSALEINAVRHLGIHRTVSKP</sequence>
<feature type="transmembrane region" description="Helical" evidence="1">
    <location>
        <begin position="142"/>
        <end position="164"/>
    </location>
</feature>
<dbReference type="GO" id="GO:0035643">
    <property type="term" value="F:L-DOPA receptor activity"/>
    <property type="evidence" value="ECO:0007669"/>
    <property type="project" value="TreeGrafter"/>
</dbReference>
<dbReference type="GO" id="GO:0033162">
    <property type="term" value="C:melanosome membrane"/>
    <property type="evidence" value="ECO:0007669"/>
    <property type="project" value="TreeGrafter"/>
</dbReference>
<dbReference type="GO" id="GO:0005886">
    <property type="term" value="C:plasma membrane"/>
    <property type="evidence" value="ECO:0007669"/>
    <property type="project" value="TreeGrafter"/>
</dbReference>
<dbReference type="GO" id="GO:0032438">
    <property type="term" value="P:melanosome organization"/>
    <property type="evidence" value="ECO:0007669"/>
    <property type="project" value="TreeGrafter"/>
</dbReference>
<name>A0A8T2K0R8_9PIPI</name>
<dbReference type="GO" id="GO:0072544">
    <property type="term" value="F:L-DOPA binding"/>
    <property type="evidence" value="ECO:0007669"/>
    <property type="project" value="InterPro"/>
</dbReference>
<organism evidence="2 3">
    <name type="scientific">Hymenochirus boettgeri</name>
    <name type="common">Congo dwarf clawed frog</name>
    <dbReference type="NCBI Taxonomy" id="247094"/>
    <lineage>
        <taxon>Eukaryota</taxon>
        <taxon>Metazoa</taxon>
        <taxon>Chordata</taxon>
        <taxon>Craniata</taxon>
        <taxon>Vertebrata</taxon>
        <taxon>Euteleostomi</taxon>
        <taxon>Amphibia</taxon>
        <taxon>Batrachia</taxon>
        <taxon>Anura</taxon>
        <taxon>Pipoidea</taxon>
        <taxon>Pipidae</taxon>
        <taxon>Pipinae</taxon>
        <taxon>Hymenochirus</taxon>
    </lineage>
</organism>
<dbReference type="EMBL" id="JAACNH010000003">
    <property type="protein sequence ID" value="KAG8448251.1"/>
    <property type="molecule type" value="Genomic_DNA"/>
</dbReference>
<gene>
    <name evidence="2" type="ORF">GDO86_015372</name>
</gene>
<dbReference type="OrthoDB" id="10069455at2759"/>
<feature type="transmembrane region" description="Helical" evidence="1">
    <location>
        <begin position="97"/>
        <end position="122"/>
    </location>
</feature>
<dbReference type="PRINTS" id="PR00965">
    <property type="entry name" value="OCULARALBNSM"/>
</dbReference>